<dbReference type="Pfam" id="PF25023">
    <property type="entry name" value="TEN_YD-shell"/>
    <property type="match status" value="1"/>
</dbReference>
<dbReference type="InterPro" id="IPR056823">
    <property type="entry name" value="TEN-like_YD-shell"/>
</dbReference>
<feature type="domain" description="Insecticide toxin TcdB middle/N-terminal" evidence="3">
    <location>
        <begin position="659"/>
        <end position="783"/>
    </location>
</feature>
<reference evidence="5 6" key="1">
    <citation type="submission" date="2018-07" db="EMBL/GenBank/DDBJ databases">
        <title>Halioglobus sp. genome submission.</title>
        <authorList>
            <person name="Ye M.-Q."/>
            <person name="Du Z.-J."/>
        </authorList>
    </citation>
    <scope>NUCLEOTIDE SEQUENCE [LARGE SCALE GENOMIC DNA]</scope>
    <source>
        <strain evidence="5 6">U0301</strain>
    </source>
</reference>
<evidence type="ECO:0000256" key="1">
    <source>
        <dbReference type="ARBA" id="ARBA00022737"/>
    </source>
</evidence>
<sequence>MLGAGWFLSGMSKINRCPQTLAQEGVSRPVRYDAQDVYCMDGHKLFAVSGSYGASGTQYRTEIDQFSNIRSEGAGTAGPLKFTVKTKDGLVMEYGHTSNSRVEGEGSSVVRTWALNKVSDTVGNAYHLSYVEDNANGRHYIDKITYNASVSITSGSTGNYVHWGATDTEVKFVYGSRNDNVTQFEAGSRIQRNPVKLTNIHTKVNGTIVSDYRLTYEQVGADKRPRITQMKRCDSAGTCQAPIDLEWWHDGTTTFTTANRSVPHFAANSTTYGSHAATIGYDYNVPRWHDMDGDGIPEYVHAVPNSNGSYPASNLSLKVRTYTGTNSFTTSTWNTALGGHPKDFHWVDIDGNGTTDLVKVKVGAGTMEAALSTGSGFTSGSSYDTFSYQAANDYSLADMNGDGLIDLVKYFFTTIPEPGCPYINTTWESFMCDRIRTHIRTTVHINKGNGAGYGNGGGYHYQTEWLSNQTARTHALFDVTGDGLKDLIVNDRYVYVNDGARFETPRRDFGATPGGYVPVVYADIDGDGVLDRKVLRIDGSCCDVQRNTGTAFLHWSSSDVFPTNTIDDNRVWDKSLRTAPGRLVRSTGPLYGTPPVPTHSSTMDVGLARNGDGATYVEDIIIDSDAHLGSFMQWIDLNGDGLKDLSIANNSQCKKSAVGQAQNGIFAYSYQDYYYCETSTHTLLTQNGKPVSLLKKITQGQGLETVFTYKPLTNSSVYTKGSLASFPDFDIQDATHVVSRMTQSNGIGGVSTVSTVDYTYEGLVRNVQGRGDMGFAKIISRNLTKGIKTVSEYAQQFPYTSQPLKIEVFRASDNRLLESTQIDYLVRNTAISATRFPYVSSRVEKRYALNDGRLLSTSSTTNSAVDAYGNIGNTTTILEDHETTSTIQQQKLSTFTVDPSWATWRVGQVSSVTTKAWLNGVNDPGKDRQVDYTYDTTTGFLLTETREPGKGAGIELTKTLAHDAVGNVISETLSSPGSASRTSTIAYDGDHRFPATLTNPLGHTVDQTWDAAFGNKLSEIDVNGLTTTWSYNSFGQLESETRPDGTTTQTDLYTCTSVACSNLGATSYVETQASGQSTVRTYYDVLGRQVRMRTQALDGTRVNQDTEYDAQGRAFRSSEPYFDGGAVTWNTSTYDFLDRVTAFSGADPVASSTTSYDGFTVSVTDSASRTETRTLNALGQVIEVQDKAGTDTTFLYDAVGNSVQVNNAVGLGQASSVSYSYDRLGNLLTQNDPDHGLYTYTYDAFGNKLTEASPKLAATGRSISYQYDLLNRMISRTEPEGTTTWTYDSSTGGNLGVGKLASESMTGFSRSYDYAAGNYGRLTDTDTTIGTAVYSVAYSYDGFGRVATETYPASVAEPGGLVVEYEYSPVGMLEAVQSPGGGTVYYQLLDTDAAGRVTSEWLGDGSTVTQAYAGQSSRITSQHSAIGVTTLQEFAYTYDGSGNMLSRSDVRQSLTEAFTFDNLDRMTSAQVGSHPIVNYDFDAMGSMTEKSDIGNPYLYNATPQHAVSEILSGGSSIHTFGYDANGNMDVVDGSPMITWSSYNKPTQISSGGITYAFDYGTDRKRYQKTRNGVATHYVGGSFEATDSAGQGADHFRHYIRANGKVVMIREDDNGTVSERYVHRDHLGSVTALTDDLGSVVERFSYDAWGMRRRAVDWVSGATSTNEIRGYTGHEHLDDVGIIHMNGRIYSPSLGRMLNPDPVVGEPENGRNYNRYTYVFNNPLKYTDPSGFDKSKSKIVCADSCVSSSGAGAGLGMEYVHVVARDLSGGGVTGNTAAMSSAIYGQEGSPVGVTGDRVDISGEASPETDPVGGEGSFDCSQDSGTACITIRVKQRDTYKLFIRALNRLADVSQIGAAAAATVCRQCRFPVSAGAFMLGVSVATDAMQQDTDAALKDAISGGLPMAVAAAGSKIPYFKYLPEPIQEQIISGITTGYGIAALSIEISKEASRGKD</sequence>
<gene>
    <name evidence="5" type="ORF">DWB85_13530</name>
</gene>
<dbReference type="InterPro" id="IPR028994">
    <property type="entry name" value="Integrin_alpha_N"/>
</dbReference>
<proteinExistence type="predicted"/>
<evidence type="ECO:0000259" key="4">
    <source>
        <dbReference type="Pfam" id="PF25023"/>
    </source>
</evidence>
<evidence type="ECO:0000313" key="5">
    <source>
        <dbReference type="EMBL" id="RLQ21318.1"/>
    </source>
</evidence>
<dbReference type="InterPro" id="IPR031325">
    <property type="entry name" value="RHS_repeat"/>
</dbReference>
<feature type="region of interest" description="Disordered" evidence="2">
    <location>
        <begin position="1800"/>
        <end position="1819"/>
    </location>
</feature>
<dbReference type="InterPro" id="IPR022385">
    <property type="entry name" value="Rhs_assc_core"/>
</dbReference>
<protein>
    <submittedName>
        <fullName evidence="5">Uncharacterized protein</fullName>
    </submittedName>
</protein>
<dbReference type="NCBIfam" id="TIGR01643">
    <property type="entry name" value="YD_repeat_2x"/>
    <property type="match status" value="2"/>
</dbReference>
<keyword evidence="6" id="KW-1185">Reference proteome</keyword>
<dbReference type="NCBIfam" id="TIGR03696">
    <property type="entry name" value="Rhs_assc_core"/>
    <property type="match status" value="1"/>
</dbReference>
<dbReference type="EMBL" id="QRAN01000014">
    <property type="protein sequence ID" value="RLQ21318.1"/>
    <property type="molecule type" value="Genomic_DNA"/>
</dbReference>
<dbReference type="PANTHER" id="PTHR32305">
    <property type="match status" value="1"/>
</dbReference>
<dbReference type="Gene3D" id="2.180.10.10">
    <property type="entry name" value="RHS repeat-associated core"/>
    <property type="match status" value="2"/>
</dbReference>
<accession>A0A3L7DUT4</accession>
<dbReference type="Pfam" id="PF05593">
    <property type="entry name" value="RHS_repeat"/>
    <property type="match status" value="1"/>
</dbReference>
<organism evidence="5 6">
    <name type="scientific">Seongchinamella sediminis</name>
    <dbReference type="NCBI Taxonomy" id="2283635"/>
    <lineage>
        <taxon>Bacteria</taxon>
        <taxon>Pseudomonadati</taxon>
        <taxon>Pseudomonadota</taxon>
        <taxon>Gammaproteobacteria</taxon>
        <taxon>Cellvibrionales</taxon>
        <taxon>Halieaceae</taxon>
        <taxon>Seongchinamella</taxon>
    </lineage>
</organism>
<dbReference type="SUPFAM" id="SSF69318">
    <property type="entry name" value="Integrin alpha N-terminal domain"/>
    <property type="match status" value="2"/>
</dbReference>
<dbReference type="OrthoDB" id="7059642at2"/>
<comment type="caution">
    <text evidence="5">The sequence shown here is derived from an EMBL/GenBank/DDBJ whole genome shotgun (WGS) entry which is preliminary data.</text>
</comment>
<dbReference type="PANTHER" id="PTHR32305:SF15">
    <property type="entry name" value="PROTEIN RHSA-RELATED"/>
    <property type="match status" value="1"/>
</dbReference>
<feature type="domain" description="Teneurin-like YD-shell" evidence="4">
    <location>
        <begin position="1181"/>
        <end position="1348"/>
    </location>
</feature>
<dbReference type="InterPro" id="IPR006530">
    <property type="entry name" value="YD"/>
</dbReference>
<dbReference type="Proteomes" id="UP000265509">
    <property type="component" value="Unassembled WGS sequence"/>
</dbReference>
<evidence type="ECO:0000259" key="3">
    <source>
        <dbReference type="Pfam" id="PF12256"/>
    </source>
</evidence>
<keyword evidence="1" id="KW-0677">Repeat</keyword>
<evidence type="ECO:0000256" key="2">
    <source>
        <dbReference type="SAM" id="MobiDB-lite"/>
    </source>
</evidence>
<dbReference type="Pfam" id="PF12256">
    <property type="entry name" value="TcdB_toxin_midN"/>
    <property type="match status" value="1"/>
</dbReference>
<dbReference type="InterPro" id="IPR050708">
    <property type="entry name" value="T6SS_VgrG/RHS"/>
</dbReference>
<dbReference type="InterPro" id="IPR022045">
    <property type="entry name" value="TcdB_toxin_mid/N"/>
</dbReference>
<name>A0A3L7DUT4_9GAMM</name>
<evidence type="ECO:0000313" key="6">
    <source>
        <dbReference type="Proteomes" id="UP000265509"/>
    </source>
</evidence>